<reference evidence="2 3" key="1">
    <citation type="submission" date="2019-03" db="EMBL/GenBank/DDBJ databases">
        <title>First draft genome of Liparis tanakae, snailfish: a comprehensive survey of snailfish specific genes.</title>
        <authorList>
            <person name="Kim W."/>
            <person name="Song I."/>
            <person name="Jeong J.-H."/>
            <person name="Kim D."/>
            <person name="Kim S."/>
            <person name="Ryu S."/>
            <person name="Song J.Y."/>
            <person name="Lee S.K."/>
        </authorList>
    </citation>
    <scope>NUCLEOTIDE SEQUENCE [LARGE SCALE GENOMIC DNA]</scope>
    <source>
        <tissue evidence="2">Muscle</tissue>
    </source>
</reference>
<name>A0A4Z2I2M0_9TELE</name>
<evidence type="ECO:0000256" key="1">
    <source>
        <dbReference type="SAM" id="MobiDB-lite"/>
    </source>
</evidence>
<dbReference type="AlphaFoldDB" id="A0A4Z2I2M0"/>
<feature type="region of interest" description="Disordered" evidence="1">
    <location>
        <begin position="49"/>
        <end position="80"/>
    </location>
</feature>
<sequence>MGWSSSSSPSSPQSCSPQSMDMLEPLLLWRSWLSSPRISRSERSEVIAAVRERRALPPPPADPSRRKGSPAKPRSCRWKGSIPLSRADESVSLCRWNEESSSRNGLRRSGFLFLGLRVSVDRRAAAAPPPLLAAAGLDQAAVEQRLPLEDVPLGERRGAAQAQVLQRDPAAAATALPPAGHLAVHQGDVVHDQGLARQLGGAVHDAGEGGEGGRVKGSAGSLLTPRDSDTLTLTASTPTNGNPEPIGLCQCVGYHHENNPGREVTMPTKEEADACVPLDYLKYHSL</sequence>
<feature type="compositionally biased region" description="Basic and acidic residues" evidence="1">
    <location>
        <begin position="205"/>
        <end position="214"/>
    </location>
</feature>
<accession>A0A4Z2I2M0</accession>
<gene>
    <name evidence="2" type="ORF">EYF80_017657</name>
</gene>
<organism evidence="2 3">
    <name type="scientific">Liparis tanakae</name>
    <name type="common">Tanaka's snailfish</name>
    <dbReference type="NCBI Taxonomy" id="230148"/>
    <lineage>
        <taxon>Eukaryota</taxon>
        <taxon>Metazoa</taxon>
        <taxon>Chordata</taxon>
        <taxon>Craniata</taxon>
        <taxon>Vertebrata</taxon>
        <taxon>Euteleostomi</taxon>
        <taxon>Actinopterygii</taxon>
        <taxon>Neopterygii</taxon>
        <taxon>Teleostei</taxon>
        <taxon>Neoteleostei</taxon>
        <taxon>Acanthomorphata</taxon>
        <taxon>Eupercaria</taxon>
        <taxon>Perciformes</taxon>
        <taxon>Cottioidei</taxon>
        <taxon>Cottales</taxon>
        <taxon>Liparidae</taxon>
        <taxon>Liparis</taxon>
    </lineage>
</organism>
<protein>
    <submittedName>
        <fullName evidence="2">Uncharacterized protein</fullName>
    </submittedName>
</protein>
<feature type="compositionally biased region" description="Basic residues" evidence="1">
    <location>
        <begin position="66"/>
        <end position="77"/>
    </location>
</feature>
<dbReference type="EMBL" id="SRLO01000142">
    <property type="protein sequence ID" value="TNN72080.1"/>
    <property type="molecule type" value="Genomic_DNA"/>
</dbReference>
<evidence type="ECO:0000313" key="3">
    <source>
        <dbReference type="Proteomes" id="UP000314294"/>
    </source>
</evidence>
<feature type="compositionally biased region" description="Polar residues" evidence="1">
    <location>
        <begin position="230"/>
        <end position="240"/>
    </location>
</feature>
<feature type="region of interest" description="Disordered" evidence="1">
    <location>
        <begin position="202"/>
        <end position="240"/>
    </location>
</feature>
<comment type="caution">
    <text evidence="2">The sequence shown here is derived from an EMBL/GenBank/DDBJ whole genome shotgun (WGS) entry which is preliminary data.</text>
</comment>
<proteinExistence type="predicted"/>
<evidence type="ECO:0000313" key="2">
    <source>
        <dbReference type="EMBL" id="TNN72080.1"/>
    </source>
</evidence>
<dbReference type="Proteomes" id="UP000314294">
    <property type="component" value="Unassembled WGS sequence"/>
</dbReference>
<keyword evidence="3" id="KW-1185">Reference proteome</keyword>